<dbReference type="InterPro" id="IPR005229">
    <property type="entry name" value="YicC/YloC-like"/>
</dbReference>
<proteinExistence type="inferred from homology"/>
<evidence type="ECO:0000256" key="2">
    <source>
        <dbReference type="ARBA" id="ARBA00022722"/>
    </source>
</evidence>
<evidence type="ECO:0000313" key="8">
    <source>
        <dbReference type="EMBL" id="EFU74433.1"/>
    </source>
</evidence>
<evidence type="ECO:0000256" key="5">
    <source>
        <dbReference type="ARBA" id="ARBA00035648"/>
    </source>
</evidence>
<dbReference type="NCBIfam" id="TIGR00255">
    <property type="entry name" value="YicC/YloC family endoribonuclease"/>
    <property type="match status" value="1"/>
</dbReference>
<keyword evidence="3" id="KW-0255">Endonuclease</keyword>
<dbReference type="HOGENOM" id="CLU_076609_1_0_9"/>
<comment type="cofactor">
    <cofactor evidence="1">
        <name>a divalent metal cation</name>
        <dbReference type="ChEBI" id="CHEBI:60240"/>
    </cofactor>
</comment>
<evidence type="ECO:0000256" key="4">
    <source>
        <dbReference type="ARBA" id="ARBA00022801"/>
    </source>
</evidence>
<dbReference type="InterPro" id="IPR013551">
    <property type="entry name" value="YicC-like_C"/>
</dbReference>
<keyword evidence="2" id="KW-0540">Nuclease</keyword>
<evidence type="ECO:0000313" key="9">
    <source>
        <dbReference type="Proteomes" id="UP000010296"/>
    </source>
</evidence>
<dbReference type="GO" id="GO:0004521">
    <property type="term" value="F:RNA endonuclease activity"/>
    <property type="evidence" value="ECO:0007669"/>
    <property type="project" value="InterPro"/>
</dbReference>
<dbReference type="PANTHER" id="PTHR30636:SF3">
    <property type="entry name" value="UPF0701 PROTEIN YICC"/>
    <property type="match status" value="1"/>
</dbReference>
<sequence>MKSMTGFGKAQVQTGQVQIDIEIKTVNQRFLDTQFRMPRVLNESEHLLRKVLTTYLTRGRVEVFVTLTDLVPRAKEVRIDWDTITAIVNEVEAESQIRFSVVLAKEPLIQSLLVQEQFFTLQEQALSGFVPDVLATFEQALQAVVASRLQEGQLLKNVLSEQQVALNATLAELKGFYQTYEQEYQERLRKKISDYLNEVDEARLLTEIAVLIERGDIHEELDRLTVHLVKLEQLLEKTEPVGRELDFLIQEMNREVNTIGSKSTAMVIKNAVVQLKTIIEKMREQVQNVE</sequence>
<keyword evidence="4" id="KW-0378">Hydrolase</keyword>
<organism evidence="8 9">
    <name type="scientific">Enterococcus italicus (strain DSM 15952 / CCUG 50447 / LMG 22039 / TP 1.5)</name>
    <dbReference type="NCBI Taxonomy" id="888064"/>
    <lineage>
        <taxon>Bacteria</taxon>
        <taxon>Bacillati</taxon>
        <taxon>Bacillota</taxon>
        <taxon>Bacilli</taxon>
        <taxon>Lactobacillales</taxon>
        <taxon>Enterococcaceae</taxon>
        <taxon>Enterococcus</taxon>
    </lineage>
</organism>
<keyword evidence="9" id="KW-1185">Reference proteome</keyword>
<dbReference type="RefSeq" id="WP_007207755.1">
    <property type="nucleotide sequence ID" value="NZ_GL622241.1"/>
</dbReference>
<feature type="domain" description="Endoribonuclease YicC-like C-terminal" evidence="7">
    <location>
        <begin position="178"/>
        <end position="290"/>
    </location>
</feature>
<dbReference type="PATRIC" id="fig|888064.11.peg.1216"/>
<dbReference type="eggNOG" id="COG1561">
    <property type="taxonomic scope" value="Bacteria"/>
</dbReference>
<dbReference type="EMBL" id="AEPV01000026">
    <property type="protein sequence ID" value="EFU74433.1"/>
    <property type="molecule type" value="Genomic_DNA"/>
</dbReference>
<dbReference type="Pfam" id="PF03755">
    <property type="entry name" value="YicC-like_N"/>
    <property type="match status" value="1"/>
</dbReference>
<gene>
    <name evidence="8" type="ORF">HMPREF9088_0734</name>
</gene>
<reference evidence="8 9" key="1">
    <citation type="submission" date="2010-12" db="EMBL/GenBank/DDBJ databases">
        <authorList>
            <person name="Muzny D."/>
            <person name="Qin X."/>
            <person name="Deng J."/>
            <person name="Jiang H."/>
            <person name="Liu Y."/>
            <person name="Qu J."/>
            <person name="Song X.-Z."/>
            <person name="Zhang L."/>
            <person name="Thornton R."/>
            <person name="Coyle M."/>
            <person name="Francisco L."/>
            <person name="Jackson L."/>
            <person name="Javaid M."/>
            <person name="Korchina V."/>
            <person name="Kovar C."/>
            <person name="Mata R."/>
            <person name="Mathew T."/>
            <person name="Ngo R."/>
            <person name="Nguyen L."/>
            <person name="Nguyen N."/>
            <person name="Okwuonu G."/>
            <person name="Ongeri F."/>
            <person name="Pham C."/>
            <person name="Simmons D."/>
            <person name="Wilczek-Boney K."/>
            <person name="Hale W."/>
            <person name="Jakkamsetti A."/>
            <person name="Pham P."/>
            <person name="Ruth R."/>
            <person name="San Lucas F."/>
            <person name="Warren J."/>
            <person name="Zhang J."/>
            <person name="Zhao Z."/>
            <person name="Zhou C."/>
            <person name="Zhu D."/>
            <person name="Lee S."/>
            <person name="Bess C."/>
            <person name="Blankenburg K."/>
            <person name="Forbes L."/>
            <person name="Fu Q."/>
            <person name="Gubbala S."/>
            <person name="Hirani K."/>
            <person name="Jayaseelan J.C."/>
            <person name="Lara F."/>
            <person name="Munidasa M."/>
            <person name="Palculict T."/>
            <person name="Patil S."/>
            <person name="Pu L.-L."/>
            <person name="Saada N."/>
            <person name="Tang L."/>
            <person name="Weissenberger G."/>
            <person name="Zhu Y."/>
            <person name="Hemphill L."/>
            <person name="Shang Y."/>
            <person name="Youmans B."/>
            <person name="Ayvaz T."/>
            <person name="Ross M."/>
            <person name="Santibanez J."/>
            <person name="Aqrawi P."/>
            <person name="Gross S."/>
            <person name="Joshi V."/>
            <person name="Fowler G."/>
            <person name="Nazareth L."/>
            <person name="Reid J."/>
            <person name="Worley K."/>
            <person name="Petrosino J."/>
            <person name="Highlander S."/>
            <person name="Gibbs R."/>
        </authorList>
    </citation>
    <scope>NUCLEOTIDE SEQUENCE [LARGE SCALE GENOMIC DNA]</scope>
    <source>
        <strain evidence="9">DSM 15952 / CCUG 50447 / LMG 22039 / TP 1.5</strain>
    </source>
</reference>
<name>E6LEE4_ENTI1</name>
<dbReference type="Pfam" id="PF08340">
    <property type="entry name" value="YicC-like_C"/>
    <property type="match status" value="1"/>
</dbReference>
<feature type="domain" description="Endoribonuclease YicC-like N-terminal" evidence="6">
    <location>
        <begin position="1"/>
        <end position="156"/>
    </location>
</feature>
<dbReference type="Proteomes" id="UP000010296">
    <property type="component" value="Unassembled WGS sequence"/>
</dbReference>
<dbReference type="PANTHER" id="PTHR30636">
    <property type="entry name" value="UPF0701 PROTEIN YICC"/>
    <property type="match status" value="1"/>
</dbReference>
<comment type="similarity">
    <text evidence="5">Belongs to the YicC/YloC family.</text>
</comment>
<evidence type="ECO:0000256" key="1">
    <source>
        <dbReference type="ARBA" id="ARBA00001968"/>
    </source>
</evidence>
<evidence type="ECO:0000256" key="3">
    <source>
        <dbReference type="ARBA" id="ARBA00022759"/>
    </source>
</evidence>
<accession>E6LEE4</accession>
<evidence type="ECO:0000259" key="6">
    <source>
        <dbReference type="Pfam" id="PF03755"/>
    </source>
</evidence>
<dbReference type="OrthoDB" id="9771229at2"/>
<protein>
    <submittedName>
        <fullName evidence="8">TIGR00255 family protein</fullName>
    </submittedName>
</protein>
<dbReference type="GO" id="GO:0016787">
    <property type="term" value="F:hydrolase activity"/>
    <property type="evidence" value="ECO:0007669"/>
    <property type="project" value="UniProtKB-KW"/>
</dbReference>
<evidence type="ECO:0000259" key="7">
    <source>
        <dbReference type="Pfam" id="PF08340"/>
    </source>
</evidence>
<comment type="caution">
    <text evidence="8">The sequence shown here is derived from an EMBL/GenBank/DDBJ whole genome shotgun (WGS) entry which is preliminary data.</text>
</comment>
<dbReference type="AlphaFoldDB" id="E6LEE4"/>
<dbReference type="STRING" id="888064.HMPREF9088_0734"/>
<dbReference type="InterPro" id="IPR013527">
    <property type="entry name" value="YicC-like_N"/>
</dbReference>